<keyword evidence="1" id="KW-0732">Signal</keyword>
<evidence type="ECO:0000256" key="1">
    <source>
        <dbReference type="SAM" id="SignalP"/>
    </source>
</evidence>
<reference evidence="3" key="2">
    <citation type="submission" date="2015-01" db="EMBL/GenBank/DDBJ databases">
        <title>Evolutionary Origins and Diversification of the Mycorrhizal Mutualists.</title>
        <authorList>
            <consortium name="DOE Joint Genome Institute"/>
            <consortium name="Mycorrhizal Genomics Consortium"/>
            <person name="Kohler A."/>
            <person name="Kuo A."/>
            <person name="Nagy L.G."/>
            <person name="Floudas D."/>
            <person name="Copeland A."/>
            <person name="Barry K.W."/>
            <person name="Cichocki N."/>
            <person name="Veneault-Fourrey C."/>
            <person name="LaButti K."/>
            <person name="Lindquist E.A."/>
            <person name="Lipzen A."/>
            <person name="Lundell T."/>
            <person name="Morin E."/>
            <person name="Murat C."/>
            <person name="Riley R."/>
            <person name="Ohm R."/>
            <person name="Sun H."/>
            <person name="Tunlid A."/>
            <person name="Henrissat B."/>
            <person name="Grigoriev I.V."/>
            <person name="Hibbett D.S."/>
            <person name="Martin F."/>
        </authorList>
    </citation>
    <scope>NUCLEOTIDE SEQUENCE [LARGE SCALE GENOMIC DNA]</scope>
    <source>
        <strain evidence="3">MAFF 305830</strain>
    </source>
</reference>
<evidence type="ECO:0008006" key="4">
    <source>
        <dbReference type="Google" id="ProtNLM"/>
    </source>
</evidence>
<dbReference type="HOGENOM" id="CLU_1441855_0_0_1"/>
<reference evidence="2 3" key="1">
    <citation type="submission" date="2014-04" db="EMBL/GenBank/DDBJ databases">
        <authorList>
            <consortium name="DOE Joint Genome Institute"/>
            <person name="Kuo A."/>
            <person name="Zuccaro A."/>
            <person name="Kohler A."/>
            <person name="Nagy L.G."/>
            <person name="Floudas D."/>
            <person name="Copeland A."/>
            <person name="Barry K.W."/>
            <person name="Cichocki N."/>
            <person name="Veneault-Fourrey C."/>
            <person name="LaButti K."/>
            <person name="Lindquist E.A."/>
            <person name="Lipzen A."/>
            <person name="Lundell T."/>
            <person name="Morin E."/>
            <person name="Murat C."/>
            <person name="Sun H."/>
            <person name="Tunlid A."/>
            <person name="Henrissat B."/>
            <person name="Grigoriev I.V."/>
            <person name="Hibbett D.S."/>
            <person name="Martin F."/>
            <person name="Nordberg H.P."/>
            <person name="Cantor M.N."/>
            <person name="Hua S.X."/>
        </authorList>
    </citation>
    <scope>NUCLEOTIDE SEQUENCE [LARGE SCALE GENOMIC DNA]</scope>
    <source>
        <strain evidence="2 3">MAFF 305830</strain>
    </source>
</reference>
<evidence type="ECO:0000313" key="3">
    <source>
        <dbReference type="Proteomes" id="UP000054097"/>
    </source>
</evidence>
<dbReference type="EMBL" id="KN824384">
    <property type="protein sequence ID" value="KIM21402.1"/>
    <property type="molecule type" value="Genomic_DNA"/>
</dbReference>
<organism evidence="2 3">
    <name type="scientific">Serendipita vermifera MAFF 305830</name>
    <dbReference type="NCBI Taxonomy" id="933852"/>
    <lineage>
        <taxon>Eukaryota</taxon>
        <taxon>Fungi</taxon>
        <taxon>Dikarya</taxon>
        <taxon>Basidiomycota</taxon>
        <taxon>Agaricomycotina</taxon>
        <taxon>Agaricomycetes</taxon>
        <taxon>Sebacinales</taxon>
        <taxon>Serendipitaceae</taxon>
        <taxon>Serendipita</taxon>
    </lineage>
</organism>
<keyword evidence="3" id="KW-1185">Reference proteome</keyword>
<protein>
    <recommendedName>
        <fullName evidence="4">Secreted protein</fullName>
    </recommendedName>
</protein>
<sequence>MLLTLAVVAVILFKCQKTPVDSISAFSNSSLNLLRSPVFNIFFGLSVSRVSGVFTYSIGGCSRARRGYGVWGYRHIFRGAFPPLMCAPVSALLCPCRLQCRPSMRSCLEEVTILAPFSTPCFLVFAGRAWLGFGLFGIKPSLVVASLHVGDMALEEARDHMQQRAPPHVPTWPSCDGQQLPRYYPSRI</sequence>
<dbReference type="AlphaFoldDB" id="A0A0C2WVH8"/>
<name>A0A0C2WVH8_SERVB</name>
<proteinExistence type="predicted"/>
<feature type="chain" id="PRO_5002170413" description="Secreted protein" evidence="1">
    <location>
        <begin position="18"/>
        <end position="188"/>
    </location>
</feature>
<accession>A0A0C2WVH8</accession>
<feature type="signal peptide" evidence="1">
    <location>
        <begin position="1"/>
        <end position="17"/>
    </location>
</feature>
<gene>
    <name evidence="2" type="ORF">M408DRAFT_104472</name>
</gene>
<evidence type="ECO:0000313" key="2">
    <source>
        <dbReference type="EMBL" id="KIM21402.1"/>
    </source>
</evidence>
<dbReference type="Proteomes" id="UP000054097">
    <property type="component" value="Unassembled WGS sequence"/>
</dbReference>